<reference evidence="1 2" key="1">
    <citation type="submission" date="2016-12" db="EMBL/GenBank/DDBJ databases">
        <title>The draft genome sequence of Actinophytocola sp. 11-183.</title>
        <authorList>
            <person name="Wang W."/>
            <person name="Yuan L."/>
        </authorList>
    </citation>
    <scope>NUCLEOTIDE SEQUENCE [LARGE SCALE GENOMIC DNA]</scope>
    <source>
        <strain evidence="1 2">11-183</strain>
    </source>
</reference>
<evidence type="ECO:0000313" key="2">
    <source>
        <dbReference type="Proteomes" id="UP000185596"/>
    </source>
</evidence>
<gene>
    <name evidence="1" type="ORF">BU204_37230</name>
</gene>
<dbReference type="OrthoDB" id="3372479at2"/>
<protein>
    <submittedName>
        <fullName evidence="1">Uncharacterized protein</fullName>
    </submittedName>
</protein>
<organism evidence="1 2">
    <name type="scientific">Actinophytocola xanthii</name>
    <dbReference type="NCBI Taxonomy" id="1912961"/>
    <lineage>
        <taxon>Bacteria</taxon>
        <taxon>Bacillati</taxon>
        <taxon>Actinomycetota</taxon>
        <taxon>Actinomycetes</taxon>
        <taxon>Pseudonocardiales</taxon>
        <taxon>Pseudonocardiaceae</taxon>
    </lineage>
</organism>
<name>A0A1Q8BT68_9PSEU</name>
<dbReference type="AlphaFoldDB" id="A0A1Q8BT68"/>
<dbReference type="EMBL" id="MSIE01000141">
    <property type="protein sequence ID" value="OLF05307.1"/>
    <property type="molecule type" value="Genomic_DNA"/>
</dbReference>
<comment type="caution">
    <text evidence="1">The sequence shown here is derived from an EMBL/GenBank/DDBJ whole genome shotgun (WGS) entry which is preliminary data.</text>
</comment>
<accession>A0A1Q8BT68</accession>
<evidence type="ECO:0000313" key="1">
    <source>
        <dbReference type="EMBL" id="OLF05307.1"/>
    </source>
</evidence>
<keyword evidence="2" id="KW-1185">Reference proteome</keyword>
<dbReference type="Proteomes" id="UP000185596">
    <property type="component" value="Unassembled WGS sequence"/>
</dbReference>
<proteinExistence type="predicted"/>
<sequence>MVEPLNAWIGGLFGRDNIDRLVDKLVVSQESGQVDAAREVAKKRLADAEARLRRHQSAIEAGVDPAALVEVINTAQAERAAARAELDNAPAQRTLDRADVFAMVDSLGDVGARLGDAKPQSLIKLYSELRLDLRYEPEEQAVYVAASPRVVNVRVRGRSCTLFTRRVFGE</sequence>